<dbReference type="InterPro" id="IPR036890">
    <property type="entry name" value="HATPase_C_sf"/>
</dbReference>
<name>A0ABS5SCZ9_9BACT</name>
<dbReference type="SMART" id="SM00387">
    <property type="entry name" value="HATPase_c"/>
    <property type="match status" value="1"/>
</dbReference>
<dbReference type="PANTHER" id="PTHR43065">
    <property type="entry name" value="SENSOR HISTIDINE KINASE"/>
    <property type="match status" value="1"/>
</dbReference>
<dbReference type="InterPro" id="IPR003661">
    <property type="entry name" value="HisK_dim/P_dom"/>
</dbReference>
<dbReference type="CDD" id="cd06225">
    <property type="entry name" value="HAMP"/>
    <property type="match status" value="1"/>
</dbReference>
<comment type="catalytic activity">
    <reaction evidence="1">
        <text>ATP + protein L-histidine = ADP + protein N-phospho-L-histidine.</text>
        <dbReference type="EC" id="2.7.13.3"/>
    </reaction>
</comment>
<dbReference type="InterPro" id="IPR036097">
    <property type="entry name" value="HisK_dim/P_sf"/>
</dbReference>
<dbReference type="Pfam" id="PF00512">
    <property type="entry name" value="HisKA"/>
    <property type="match status" value="1"/>
</dbReference>
<protein>
    <recommendedName>
        <fullName evidence="3">histidine kinase</fullName>
        <ecNumber evidence="3">2.7.13.3</ecNumber>
    </recommendedName>
</protein>
<evidence type="ECO:0000313" key="12">
    <source>
        <dbReference type="Proteomes" id="UP000756860"/>
    </source>
</evidence>
<sequence length="520" mass="57391">MAIFAYINIETLEEIFLQEAVSDAENLSEAIIKTTHHQMLDDDRLRAYQMIQEVGTQNGIESIRLINKDGRIIYSTRDDEIGTFVDKKAAACNMCHSGATPLTHASTMNRSRFFTNAQGKQVLGLAKAIYNEESCYTAKCHFHPENFRVLGVLDVVVSLDKVMAITSSYRYKFTSLTVFLLLLIWLSITLCTQALVSRPVKQLLKHTNLLARGELNSKVLTSSSDELGELASSFNTMTISLKKARDELEDWGRNLEVKVEERTHQLKQIQDQLIRSEKLASLGELVAGIAHEINNPLTGILVFSSLVGDDPRLNPELKDDLEKIRRETQRCAKIVRGLLDFARESVPHKIPTQINDLIDASLDLVTHQSSFHDITVVREYQHTLPQVLVDPNQIEQVLVNMLLNASHAMASGGKLTVATGLTCGDNRLFVSISDTGCGIPEENLGKIFDPFFTTKENLGTGLGLAVSYGIVESHGGNIEVQSTVGVGTVFTIRLPLPSDGESVEHSTGRSDADMPSSAVL</sequence>
<feature type="domain" description="HAMP" evidence="10">
    <location>
        <begin position="194"/>
        <end position="246"/>
    </location>
</feature>
<keyword evidence="8" id="KW-1133">Transmembrane helix</keyword>
<evidence type="ECO:0000256" key="8">
    <source>
        <dbReference type="SAM" id="Phobius"/>
    </source>
</evidence>
<dbReference type="EMBL" id="JAHCVK010000001">
    <property type="protein sequence ID" value="MBT0652379.1"/>
    <property type="molecule type" value="Genomic_DNA"/>
</dbReference>
<feature type="transmembrane region" description="Helical" evidence="8">
    <location>
        <begin position="173"/>
        <end position="196"/>
    </location>
</feature>
<organism evidence="11 12">
    <name type="scientific">Geomobilimonas luticola</name>
    <dbReference type="NCBI Taxonomy" id="1114878"/>
    <lineage>
        <taxon>Bacteria</taxon>
        <taxon>Pseudomonadati</taxon>
        <taxon>Thermodesulfobacteriota</taxon>
        <taxon>Desulfuromonadia</taxon>
        <taxon>Geobacterales</taxon>
        <taxon>Geobacteraceae</taxon>
        <taxon>Geomobilimonas</taxon>
    </lineage>
</organism>
<proteinExistence type="predicted"/>
<feature type="compositionally biased region" description="Basic and acidic residues" evidence="7">
    <location>
        <begin position="502"/>
        <end position="512"/>
    </location>
</feature>
<evidence type="ECO:0000256" key="3">
    <source>
        <dbReference type="ARBA" id="ARBA00012438"/>
    </source>
</evidence>
<keyword evidence="8" id="KW-0812">Transmembrane</keyword>
<dbReference type="InterPro" id="IPR005467">
    <property type="entry name" value="His_kinase_dom"/>
</dbReference>
<dbReference type="PANTHER" id="PTHR43065:SF42">
    <property type="entry name" value="TWO-COMPONENT SENSOR PPRA"/>
    <property type="match status" value="1"/>
</dbReference>
<dbReference type="PROSITE" id="PS50109">
    <property type="entry name" value="HIS_KIN"/>
    <property type="match status" value="1"/>
</dbReference>
<dbReference type="Proteomes" id="UP000756860">
    <property type="component" value="Unassembled WGS sequence"/>
</dbReference>
<accession>A0ABS5SCZ9</accession>
<evidence type="ECO:0000256" key="5">
    <source>
        <dbReference type="ARBA" id="ARBA00022679"/>
    </source>
</evidence>
<dbReference type="Gene3D" id="3.30.450.290">
    <property type="match status" value="1"/>
</dbReference>
<dbReference type="SUPFAM" id="SSF158472">
    <property type="entry name" value="HAMP domain-like"/>
    <property type="match status" value="1"/>
</dbReference>
<dbReference type="EC" id="2.7.13.3" evidence="3"/>
<dbReference type="Gene3D" id="3.30.565.10">
    <property type="entry name" value="Histidine kinase-like ATPase, C-terminal domain"/>
    <property type="match status" value="1"/>
</dbReference>
<feature type="region of interest" description="Disordered" evidence="7">
    <location>
        <begin position="499"/>
        <end position="520"/>
    </location>
</feature>
<dbReference type="Gene3D" id="6.10.340.10">
    <property type="match status" value="1"/>
</dbReference>
<keyword evidence="12" id="KW-1185">Reference proteome</keyword>
<keyword evidence="4" id="KW-0597">Phosphoprotein</keyword>
<feature type="domain" description="Histidine kinase" evidence="9">
    <location>
        <begin position="288"/>
        <end position="498"/>
    </location>
</feature>
<dbReference type="SUPFAM" id="SSF55874">
    <property type="entry name" value="ATPase domain of HSP90 chaperone/DNA topoisomerase II/histidine kinase"/>
    <property type="match status" value="1"/>
</dbReference>
<dbReference type="Pfam" id="PF00672">
    <property type="entry name" value="HAMP"/>
    <property type="match status" value="1"/>
</dbReference>
<dbReference type="InterPro" id="IPR003594">
    <property type="entry name" value="HATPase_dom"/>
</dbReference>
<dbReference type="SMART" id="SM00388">
    <property type="entry name" value="HisKA"/>
    <property type="match status" value="1"/>
</dbReference>
<comment type="subcellular location">
    <subcellularLocation>
        <location evidence="2">Membrane</location>
    </subcellularLocation>
</comment>
<dbReference type="InterPro" id="IPR004358">
    <property type="entry name" value="Sig_transdc_His_kin-like_C"/>
</dbReference>
<dbReference type="PRINTS" id="PR00344">
    <property type="entry name" value="BCTRLSENSOR"/>
</dbReference>
<evidence type="ECO:0000313" key="11">
    <source>
        <dbReference type="EMBL" id="MBT0652379.1"/>
    </source>
</evidence>
<keyword evidence="5" id="KW-0808">Transferase</keyword>
<evidence type="ECO:0000259" key="10">
    <source>
        <dbReference type="PROSITE" id="PS50885"/>
    </source>
</evidence>
<evidence type="ECO:0000256" key="6">
    <source>
        <dbReference type="ARBA" id="ARBA00022777"/>
    </source>
</evidence>
<dbReference type="PROSITE" id="PS50885">
    <property type="entry name" value="HAMP"/>
    <property type="match status" value="1"/>
</dbReference>
<dbReference type="SUPFAM" id="SSF47384">
    <property type="entry name" value="Homodimeric domain of signal transducing histidine kinase"/>
    <property type="match status" value="1"/>
</dbReference>
<keyword evidence="6" id="KW-0418">Kinase</keyword>
<keyword evidence="8" id="KW-0472">Membrane</keyword>
<evidence type="ECO:0000256" key="4">
    <source>
        <dbReference type="ARBA" id="ARBA00022553"/>
    </source>
</evidence>
<comment type="caution">
    <text evidence="11">The sequence shown here is derived from an EMBL/GenBank/DDBJ whole genome shotgun (WGS) entry which is preliminary data.</text>
</comment>
<dbReference type="InterPro" id="IPR003660">
    <property type="entry name" value="HAMP_dom"/>
</dbReference>
<reference evidence="11 12" key="1">
    <citation type="submission" date="2021-05" db="EMBL/GenBank/DDBJ databases">
        <title>The draft genome of Geobacter luticola JCM 17780.</title>
        <authorList>
            <person name="Xu Z."/>
            <person name="Masuda Y."/>
            <person name="Itoh H."/>
            <person name="Senoo K."/>
        </authorList>
    </citation>
    <scope>NUCLEOTIDE SEQUENCE [LARGE SCALE GENOMIC DNA]</scope>
    <source>
        <strain evidence="11 12">JCM 17780</strain>
    </source>
</reference>
<dbReference type="Gene3D" id="1.10.287.130">
    <property type="match status" value="1"/>
</dbReference>
<evidence type="ECO:0000256" key="1">
    <source>
        <dbReference type="ARBA" id="ARBA00000085"/>
    </source>
</evidence>
<evidence type="ECO:0000256" key="7">
    <source>
        <dbReference type="SAM" id="MobiDB-lite"/>
    </source>
</evidence>
<dbReference type="SMART" id="SM00304">
    <property type="entry name" value="HAMP"/>
    <property type="match status" value="1"/>
</dbReference>
<evidence type="ECO:0000259" key="9">
    <source>
        <dbReference type="PROSITE" id="PS50109"/>
    </source>
</evidence>
<dbReference type="Pfam" id="PF02518">
    <property type="entry name" value="HATPase_c"/>
    <property type="match status" value="1"/>
</dbReference>
<dbReference type="CDD" id="cd00082">
    <property type="entry name" value="HisKA"/>
    <property type="match status" value="1"/>
</dbReference>
<evidence type="ECO:0000256" key="2">
    <source>
        <dbReference type="ARBA" id="ARBA00004370"/>
    </source>
</evidence>
<gene>
    <name evidence="11" type="ORF">KI810_04875</name>
</gene>